<gene>
    <name evidence="5" type="ORF">GC105_11140</name>
</gene>
<feature type="transmembrane region" description="Helical" evidence="4">
    <location>
        <begin position="16"/>
        <end position="35"/>
    </location>
</feature>
<organism evidence="5 6">
    <name type="scientific">Alkalibaculum sporogenes</name>
    <dbReference type="NCBI Taxonomy" id="2655001"/>
    <lineage>
        <taxon>Bacteria</taxon>
        <taxon>Bacillati</taxon>
        <taxon>Bacillota</taxon>
        <taxon>Clostridia</taxon>
        <taxon>Eubacteriales</taxon>
        <taxon>Eubacteriaceae</taxon>
        <taxon>Alkalibaculum</taxon>
    </lineage>
</organism>
<dbReference type="Gene3D" id="3.40.50.1820">
    <property type="entry name" value="alpha/beta hydrolase"/>
    <property type="match status" value="1"/>
</dbReference>
<keyword evidence="3" id="KW-0443">Lipid metabolism</keyword>
<dbReference type="Proteomes" id="UP000440004">
    <property type="component" value="Unassembled WGS sequence"/>
</dbReference>
<dbReference type="RefSeq" id="WP_152804761.1">
    <property type="nucleotide sequence ID" value="NZ_WHNX01000017.1"/>
</dbReference>
<accession>A0A6A7KBG1</accession>
<comment type="caution">
    <text evidence="5">The sequence shown here is derived from an EMBL/GenBank/DDBJ whole genome shotgun (WGS) entry which is preliminary data.</text>
</comment>
<dbReference type="PANTHER" id="PTHR10272:SF0">
    <property type="entry name" value="PLATELET-ACTIVATING FACTOR ACETYLHYDROLASE"/>
    <property type="match status" value="1"/>
</dbReference>
<evidence type="ECO:0000313" key="5">
    <source>
        <dbReference type="EMBL" id="MPW26343.1"/>
    </source>
</evidence>
<name>A0A6A7KBG1_9FIRM</name>
<keyword evidence="1" id="KW-0378">Hydrolase</keyword>
<evidence type="ECO:0000256" key="3">
    <source>
        <dbReference type="ARBA" id="ARBA00023098"/>
    </source>
</evidence>
<keyword evidence="4" id="KW-1133">Transmembrane helix</keyword>
<keyword evidence="4" id="KW-0812">Transmembrane</keyword>
<evidence type="ECO:0000256" key="2">
    <source>
        <dbReference type="ARBA" id="ARBA00022963"/>
    </source>
</evidence>
<keyword evidence="4" id="KW-0472">Membrane</keyword>
<dbReference type="GO" id="GO:0003847">
    <property type="term" value="F:1-alkyl-2-acetylglycerophosphocholine esterase activity"/>
    <property type="evidence" value="ECO:0007669"/>
    <property type="project" value="TreeGrafter"/>
</dbReference>
<dbReference type="AlphaFoldDB" id="A0A6A7KBG1"/>
<dbReference type="PANTHER" id="PTHR10272">
    <property type="entry name" value="PLATELET-ACTIVATING FACTOR ACETYLHYDROLASE"/>
    <property type="match status" value="1"/>
</dbReference>
<evidence type="ECO:0000313" key="6">
    <source>
        <dbReference type="Proteomes" id="UP000440004"/>
    </source>
</evidence>
<evidence type="ECO:0008006" key="7">
    <source>
        <dbReference type="Google" id="ProtNLM"/>
    </source>
</evidence>
<dbReference type="GO" id="GO:0016042">
    <property type="term" value="P:lipid catabolic process"/>
    <property type="evidence" value="ECO:0007669"/>
    <property type="project" value="UniProtKB-KW"/>
</dbReference>
<proteinExistence type="predicted"/>
<dbReference type="InterPro" id="IPR029058">
    <property type="entry name" value="AB_hydrolase_fold"/>
</dbReference>
<keyword evidence="2" id="KW-0442">Lipid degradation</keyword>
<dbReference type="EMBL" id="WHNX01000017">
    <property type="protein sequence ID" value="MPW26343.1"/>
    <property type="molecule type" value="Genomic_DNA"/>
</dbReference>
<keyword evidence="6" id="KW-1185">Reference proteome</keyword>
<dbReference type="Pfam" id="PF03403">
    <property type="entry name" value="PAF-AH_p_II"/>
    <property type="match status" value="1"/>
</dbReference>
<sequence length="348" mass="38884">MTTVHKTPVPTKLRKVFIRILIVVCVFLAVAKVLFPGLSAIKTTGPFSFDSVVVQINDNSRLEAFLNDGSIRKLSLKVYYPTDKSIERNSCPLVVFSHGGISVKTSNASLFEELASHGFVVASIAHPYHALYASIDGKKVWIDRDYFQELNMEDSNKDIANSYMLYKKWMGIRMADINQVINTIIAETRQPGNSFYSLINPQNIGLAGHSLGGAAVLGTARMRDDISAVIALEAPYMYDITGYSEDEFTWNTEPYKSAVMNVYSDTGYMLIGNDNKYAQNANYLYNNGKAINYHIPGSNHFTLTDLVRTSPALCKMLGGNYSKPGYETLEFINEISLEFLSQYMFPQT</sequence>
<protein>
    <recommendedName>
        <fullName evidence="7">Alpha/beta hydrolase</fullName>
    </recommendedName>
</protein>
<dbReference type="SUPFAM" id="SSF53474">
    <property type="entry name" value="alpha/beta-Hydrolases"/>
    <property type="match status" value="1"/>
</dbReference>
<evidence type="ECO:0000256" key="1">
    <source>
        <dbReference type="ARBA" id="ARBA00022801"/>
    </source>
</evidence>
<reference evidence="5 6" key="1">
    <citation type="submission" date="2019-10" db="EMBL/GenBank/DDBJ databases">
        <title>Alkalibaculum tamaniensis sp.nov., a new alkaliphilic acetogen, isolated on methoxylated aromatics from a mud volcano.</title>
        <authorList>
            <person name="Khomyakova M.A."/>
            <person name="Merkel A.Y."/>
            <person name="Bonch-Osmolovskaya E.A."/>
            <person name="Slobodkin A.I."/>
        </authorList>
    </citation>
    <scope>NUCLEOTIDE SEQUENCE [LARGE SCALE GENOMIC DNA]</scope>
    <source>
        <strain evidence="5 6">M08DMB</strain>
    </source>
</reference>
<evidence type="ECO:0000256" key="4">
    <source>
        <dbReference type="SAM" id="Phobius"/>
    </source>
</evidence>